<accession>A7EUN1</accession>
<gene>
    <name evidence="1" type="ORF">SS1G_09039</name>
</gene>
<organism evidence="1 2">
    <name type="scientific">Sclerotinia sclerotiorum (strain ATCC 18683 / 1980 / Ss-1)</name>
    <name type="common">White mold</name>
    <name type="synonym">Whetzelinia sclerotiorum</name>
    <dbReference type="NCBI Taxonomy" id="665079"/>
    <lineage>
        <taxon>Eukaryota</taxon>
        <taxon>Fungi</taxon>
        <taxon>Dikarya</taxon>
        <taxon>Ascomycota</taxon>
        <taxon>Pezizomycotina</taxon>
        <taxon>Leotiomycetes</taxon>
        <taxon>Helotiales</taxon>
        <taxon>Sclerotiniaceae</taxon>
        <taxon>Sclerotinia</taxon>
    </lineage>
</organism>
<protein>
    <submittedName>
        <fullName evidence="1">Uncharacterized protein</fullName>
    </submittedName>
</protein>
<name>A7EUN1_SCLS1</name>
<keyword evidence="2" id="KW-1185">Reference proteome</keyword>
<dbReference type="InParanoid" id="A7EUN1"/>
<dbReference type="RefSeq" id="XP_001590274.1">
    <property type="nucleotide sequence ID" value="XM_001590224.1"/>
</dbReference>
<dbReference type="GeneID" id="5486258"/>
<proteinExistence type="predicted"/>
<reference evidence="2" key="1">
    <citation type="journal article" date="2011" name="PLoS Genet.">
        <title>Genomic analysis of the necrotrophic fungal pathogens Sclerotinia sclerotiorum and Botrytis cinerea.</title>
        <authorList>
            <person name="Amselem J."/>
            <person name="Cuomo C.A."/>
            <person name="van Kan J.A."/>
            <person name="Viaud M."/>
            <person name="Benito E.P."/>
            <person name="Couloux A."/>
            <person name="Coutinho P.M."/>
            <person name="de Vries R.P."/>
            <person name="Dyer P.S."/>
            <person name="Fillinger S."/>
            <person name="Fournier E."/>
            <person name="Gout L."/>
            <person name="Hahn M."/>
            <person name="Kohn L."/>
            <person name="Lapalu N."/>
            <person name="Plummer K.M."/>
            <person name="Pradier J.M."/>
            <person name="Quevillon E."/>
            <person name="Sharon A."/>
            <person name="Simon A."/>
            <person name="ten Have A."/>
            <person name="Tudzynski B."/>
            <person name="Tudzynski P."/>
            <person name="Wincker P."/>
            <person name="Andrew M."/>
            <person name="Anthouard V."/>
            <person name="Beever R.E."/>
            <person name="Beffa R."/>
            <person name="Benoit I."/>
            <person name="Bouzid O."/>
            <person name="Brault B."/>
            <person name="Chen Z."/>
            <person name="Choquer M."/>
            <person name="Collemare J."/>
            <person name="Cotton P."/>
            <person name="Danchin E.G."/>
            <person name="Da Silva C."/>
            <person name="Gautier A."/>
            <person name="Giraud C."/>
            <person name="Giraud T."/>
            <person name="Gonzalez C."/>
            <person name="Grossetete S."/>
            <person name="Guldener U."/>
            <person name="Henrissat B."/>
            <person name="Howlett B.J."/>
            <person name="Kodira C."/>
            <person name="Kretschmer M."/>
            <person name="Lappartient A."/>
            <person name="Leroch M."/>
            <person name="Levis C."/>
            <person name="Mauceli E."/>
            <person name="Neuveglise C."/>
            <person name="Oeser B."/>
            <person name="Pearson M."/>
            <person name="Poulain J."/>
            <person name="Poussereau N."/>
            <person name="Quesneville H."/>
            <person name="Rascle C."/>
            <person name="Schumacher J."/>
            <person name="Segurens B."/>
            <person name="Sexton A."/>
            <person name="Silva E."/>
            <person name="Sirven C."/>
            <person name="Soanes D.M."/>
            <person name="Talbot N.J."/>
            <person name="Templeton M."/>
            <person name="Yandava C."/>
            <person name="Yarden O."/>
            <person name="Zeng Q."/>
            <person name="Rollins J.A."/>
            <person name="Lebrun M.H."/>
            <person name="Dickman M."/>
        </authorList>
    </citation>
    <scope>NUCLEOTIDE SEQUENCE [LARGE SCALE GENOMIC DNA]</scope>
    <source>
        <strain evidence="2">ATCC 18683 / 1980 / Ss-1</strain>
    </source>
</reference>
<sequence>MNKVIVSSREIRTPMQYNKNATAQQIIDTIDSVYLPRNWRYTLEACRKLDLTSLAGGRILNEGYRVLIMVINQYGYLVLSID</sequence>
<evidence type="ECO:0000313" key="1">
    <source>
        <dbReference type="EMBL" id="EDN93173.1"/>
    </source>
</evidence>
<dbReference type="EMBL" id="CH476632">
    <property type="protein sequence ID" value="EDN93173.1"/>
    <property type="molecule type" value="Genomic_DNA"/>
</dbReference>
<dbReference type="AlphaFoldDB" id="A7EUN1"/>
<evidence type="ECO:0000313" key="2">
    <source>
        <dbReference type="Proteomes" id="UP000001312"/>
    </source>
</evidence>
<dbReference type="Proteomes" id="UP000001312">
    <property type="component" value="Unassembled WGS sequence"/>
</dbReference>
<dbReference type="KEGG" id="ssl:SS1G_09039"/>